<protein>
    <submittedName>
        <fullName evidence="1">Aminoglycoside N(6')-acetyltransferase</fullName>
    </submittedName>
</protein>
<comment type="caution">
    <text evidence="1">The sequence shown here is derived from an EMBL/GenBank/DDBJ whole genome shotgun (WGS) entry which is preliminary data.</text>
</comment>
<dbReference type="CDD" id="cd04301">
    <property type="entry name" value="NAT_SF"/>
    <property type="match status" value="1"/>
</dbReference>
<evidence type="ECO:0000313" key="2">
    <source>
        <dbReference type="Proteomes" id="UP000352698"/>
    </source>
</evidence>
<dbReference type="EMBL" id="CABEEP010000001">
    <property type="protein sequence ID" value="VTQ67987.1"/>
    <property type="molecule type" value="Genomic_DNA"/>
</dbReference>
<dbReference type="Gene3D" id="3.40.630.30">
    <property type="match status" value="1"/>
</dbReference>
<dbReference type="InterPro" id="IPR000182">
    <property type="entry name" value="GNAT_dom"/>
</dbReference>
<gene>
    <name evidence="1" type="ORF">NCTC12204_02255</name>
</gene>
<dbReference type="SUPFAM" id="SSF55729">
    <property type="entry name" value="Acyl-CoA N-acyltransferases (Nat)"/>
    <property type="match status" value="1"/>
</dbReference>
<dbReference type="InterPro" id="IPR016181">
    <property type="entry name" value="Acyl_CoA_acyltransferase"/>
</dbReference>
<dbReference type="GO" id="GO:0016747">
    <property type="term" value="F:acyltransferase activity, transferring groups other than amino-acyl groups"/>
    <property type="evidence" value="ECO:0007669"/>
    <property type="project" value="InterPro"/>
</dbReference>
<dbReference type="RefSeq" id="WP_010737153.1">
    <property type="nucleotide sequence ID" value="NZ_CABEEP010000001.1"/>
</dbReference>
<reference evidence="1 2" key="1">
    <citation type="submission" date="2019-05" db="EMBL/GenBank/DDBJ databases">
        <authorList>
            <consortium name="Pathogen Informatics"/>
        </authorList>
    </citation>
    <scope>NUCLEOTIDE SEQUENCE [LARGE SCALE GENOMIC DNA]</scope>
    <source>
        <strain evidence="1 2">NCTC12204</strain>
    </source>
</reference>
<dbReference type="NCBIfam" id="NF000165">
    <property type="entry name" value="AAC_6p_Entco"/>
    <property type="match status" value="1"/>
</dbReference>
<dbReference type="Pfam" id="PF00583">
    <property type="entry name" value="Acetyltransf_1"/>
    <property type="match status" value="1"/>
</dbReference>
<dbReference type="AlphaFoldDB" id="A0A7Z9DKK0"/>
<keyword evidence="1" id="KW-0808">Transferase</keyword>
<evidence type="ECO:0000313" key="1">
    <source>
        <dbReference type="EMBL" id="VTQ67987.1"/>
    </source>
</evidence>
<sequence length="182" mass="20804">MIISEFDRENIVLRDQLADLLRLTWPDEYGTEPMKEVEQLMAPERIAVSAIEGEELVGFVEAIPQYGKTGWELHPLVVASTHRKQQIGTRLVSYLEKEVASYGGLVIYLGTDDVEGQTNLVETDLFEDTFAKLQEIKNINHHPYTFYEKLGYQIIGVIPDANGWNQPDIWLAKRVAKREPTE</sequence>
<organism evidence="1 2">
    <name type="scientific">Enterococcus hirae</name>
    <dbReference type="NCBI Taxonomy" id="1354"/>
    <lineage>
        <taxon>Bacteria</taxon>
        <taxon>Bacillati</taxon>
        <taxon>Bacillota</taxon>
        <taxon>Bacilli</taxon>
        <taxon>Lactobacillales</taxon>
        <taxon>Enterococcaceae</taxon>
        <taxon>Enterococcus</taxon>
    </lineage>
</organism>
<name>A0A7Z9DKK0_ENTHR</name>
<accession>A0A7Z9DKK0</accession>
<dbReference type="PROSITE" id="PS51186">
    <property type="entry name" value="GNAT"/>
    <property type="match status" value="1"/>
</dbReference>
<dbReference type="Proteomes" id="UP000352698">
    <property type="component" value="Unassembled WGS sequence"/>
</dbReference>
<proteinExistence type="predicted"/>